<proteinExistence type="predicted"/>
<evidence type="ECO:0000313" key="2">
    <source>
        <dbReference type="Proteomes" id="UP000606786"/>
    </source>
</evidence>
<reference evidence="1" key="1">
    <citation type="submission" date="2020-11" db="EMBL/GenBank/DDBJ databases">
        <authorList>
            <person name="Whitehead M."/>
        </authorList>
    </citation>
    <scope>NUCLEOTIDE SEQUENCE</scope>
    <source>
        <strain evidence="1">EGII</strain>
    </source>
</reference>
<name>A0A811UPF5_CERCA</name>
<keyword evidence="2" id="KW-1185">Reference proteome</keyword>
<evidence type="ECO:0000313" key="1">
    <source>
        <dbReference type="EMBL" id="CAD7000611.1"/>
    </source>
</evidence>
<dbReference type="AlphaFoldDB" id="A0A811UPF5"/>
<accession>A0A811UPF5</accession>
<dbReference type="Proteomes" id="UP000606786">
    <property type="component" value="Unassembled WGS sequence"/>
</dbReference>
<gene>
    <name evidence="1" type="ORF">CCAP1982_LOCUS9085</name>
</gene>
<sequence length="155" mass="17492">MHIAQSLPLAVSTSPPRPLCSAHSFRPLIDGFVGRAVGMWYNRNFKSFDFAMARALCLHSHVAQTHTHTHKQESGIEVYKSTTPDWLFIQQTSDASTTRHSFVHPSGLFVTGAHQKLDIDESLLRRDGTSITKKNYTFKTHEAETLQLNDSRNAR</sequence>
<protein>
    <submittedName>
        <fullName evidence="1">(Mediterranean fruit fly) hypothetical protein</fullName>
    </submittedName>
</protein>
<dbReference type="EMBL" id="CAJHJT010000012">
    <property type="protein sequence ID" value="CAD7000611.1"/>
    <property type="molecule type" value="Genomic_DNA"/>
</dbReference>
<organism evidence="1 2">
    <name type="scientific">Ceratitis capitata</name>
    <name type="common">Mediterranean fruit fly</name>
    <name type="synonym">Tephritis capitata</name>
    <dbReference type="NCBI Taxonomy" id="7213"/>
    <lineage>
        <taxon>Eukaryota</taxon>
        <taxon>Metazoa</taxon>
        <taxon>Ecdysozoa</taxon>
        <taxon>Arthropoda</taxon>
        <taxon>Hexapoda</taxon>
        <taxon>Insecta</taxon>
        <taxon>Pterygota</taxon>
        <taxon>Neoptera</taxon>
        <taxon>Endopterygota</taxon>
        <taxon>Diptera</taxon>
        <taxon>Brachycera</taxon>
        <taxon>Muscomorpha</taxon>
        <taxon>Tephritoidea</taxon>
        <taxon>Tephritidae</taxon>
        <taxon>Ceratitis</taxon>
        <taxon>Ceratitis</taxon>
    </lineage>
</organism>
<comment type="caution">
    <text evidence="1">The sequence shown here is derived from an EMBL/GenBank/DDBJ whole genome shotgun (WGS) entry which is preliminary data.</text>
</comment>